<evidence type="ECO:0000313" key="2">
    <source>
        <dbReference type="Proteomes" id="UP001159364"/>
    </source>
</evidence>
<evidence type="ECO:0000313" key="1">
    <source>
        <dbReference type="EMBL" id="KAJ8772438.1"/>
    </source>
</evidence>
<accession>A0AAV8TZV1</accession>
<dbReference type="PANTHER" id="PTHR36406:SF2">
    <property type="entry name" value="MEDIATOR OF RNA POLYMERASE II TRANSCRIPTION SUBUNIT 30"/>
    <property type="match status" value="1"/>
</dbReference>
<sequence length="179" mass="19246">MEDTSMSEVALPRTTQELAMEGQKHLEETIQAAFQILSSMNDELCNPSLWSTTTTTSSSSNADAVLDSAHHLDGGATAGVGGGTGNGALDEARFRYKNSVAALREVLSAIPNSQKAKEFEIGSPADQAEVEKLEESCQSKKGILQGLELAKKNTYLKLLIDQLRDLITDISTWQSPCSI</sequence>
<dbReference type="InterPro" id="IPR034568">
    <property type="entry name" value="MED30"/>
</dbReference>
<name>A0AAV8TZV1_9ROSI</name>
<gene>
    <name evidence="1" type="ORF">K2173_027615</name>
</gene>
<reference evidence="1 2" key="1">
    <citation type="submission" date="2021-09" db="EMBL/GenBank/DDBJ databases">
        <title>Genomic insights and catalytic innovation underlie evolution of tropane alkaloids biosynthesis.</title>
        <authorList>
            <person name="Wang Y.-J."/>
            <person name="Tian T."/>
            <person name="Huang J.-P."/>
            <person name="Huang S.-X."/>
        </authorList>
    </citation>
    <scope>NUCLEOTIDE SEQUENCE [LARGE SCALE GENOMIC DNA]</scope>
    <source>
        <strain evidence="1">KIB-2018</strain>
        <tissue evidence="1">Leaf</tissue>
    </source>
</reference>
<comment type="caution">
    <text evidence="1">The sequence shown here is derived from an EMBL/GenBank/DDBJ whole genome shotgun (WGS) entry which is preliminary data.</text>
</comment>
<evidence type="ECO:0008006" key="3">
    <source>
        <dbReference type="Google" id="ProtNLM"/>
    </source>
</evidence>
<dbReference type="GO" id="GO:0016592">
    <property type="term" value="C:mediator complex"/>
    <property type="evidence" value="ECO:0007669"/>
    <property type="project" value="InterPro"/>
</dbReference>
<protein>
    <recommendedName>
        <fullName evidence="3">Mediator of RNA polymerase II transcription subunit 30</fullName>
    </recommendedName>
</protein>
<keyword evidence="2" id="KW-1185">Reference proteome</keyword>
<organism evidence="1 2">
    <name type="scientific">Erythroxylum novogranatense</name>
    <dbReference type="NCBI Taxonomy" id="1862640"/>
    <lineage>
        <taxon>Eukaryota</taxon>
        <taxon>Viridiplantae</taxon>
        <taxon>Streptophyta</taxon>
        <taxon>Embryophyta</taxon>
        <taxon>Tracheophyta</taxon>
        <taxon>Spermatophyta</taxon>
        <taxon>Magnoliopsida</taxon>
        <taxon>eudicotyledons</taxon>
        <taxon>Gunneridae</taxon>
        <taxon>Pentapetalae</taxon>
        <taxon>rosids</taxon>
        <taxon>fabids</taxon>
        <taxon>Malpighiales</taxon>
        <taxon>Erythroxylaceae</taxon>
        <taxon>Erythroxylum</taxon>
    </lineage>
</organism>
<dbReference type="AlphaFoldDB" id="A0AAV8TZV1"/>
<dbReference type="PANTHER" id="PTHR36406">
    <property type="entry name" value="MEDIATOR OF RNA POLYMERASE II TRANSCRIPTION SUBUNIT 30"/>
    <property type="match status" value="1"/>
</dbReference>
<dbReference type="EMBL" id="JAIWQS010000002">
    <property type="protein sequence ID" value="KAJ8772438.1"/>
    <property type="molecule type" value="Genomic_DNA"/>
</dbReference>
<proteinExistence type="predicted"/>
<dbReference type="Proteomes" id="UP001159364">
    <property type="component" value="Linkage Group LG02"/>
</dbReference>